<evidence type="ECO:0000313" key="2">
    <source>
        <dbReference type="Proteomes" id="UP000016935"/>
    </source>
</evidence>
<accession>R0KBI7</accession>
<name>R0KBI7_EXST2</name>
<dbReference type="RefSeq" id="XP_008026795.1">
    <property type="nucleotide sequence ID" value="XM_008028604.1"/>
</dbReference>
<reference evidence="1 2" key="2">
    <citation type="journal article" date="2013" name="PLoS Genet.">
        <title>Comparative genome structure, secondary metabolite, and effector coding capacity across Cochliobolus pathogens.</title>
        <authorList>
            <person name="Condon B.J."/>
            <person name="Leng Y."/>
            <person name="Wu D."/>
            <person name="Bushley K.E."/>
            <person name="Ohm R.A."/>
            <person name="Otillar R."/>
            <person name="Martin J."/>
            <person name="Schackwitz W."/>
            <person name="Grimwood J."/>
            <person name="MohdZainudin N."/>
            <person name="Xue C."/>
            <person name="Wang R."/>
            <person name="Manning V.A."/>
            <person name="Dhillon B."/>
            <person name="Tu Z.J."/>
            <person name="Steffenson B.J."/>
            <person name="Salamov A."/>
            <person name="Sun H."/>
            <person name="Lowry S."/>
            <person name="LaButti K."/>
            <person name="Han J."/>
            <person name="Copeland A."/>
            <person name="Lindquist E."/>
            <person name="Barry K."/>
            <person name="Schmutz J."/>
            <person name="Baker S.E."/>
            <person name="Ciuffetti L.M."/>
            <person name="Grigoriev I.V."/>
            <person name="Zhong S."/>
            <person name="Turgeon B.G."/>
        </authorList>
    </citation>
    <scope>NUCLEOTIDE SEQUENCE [LARGE SCALE GENOMIC DNA]</scope>
    <source>
        <strain evidence="2">28A</strain>
    </source>
</reference>
<dbReference type="HOGENOM" id="CLU_1950161_0_0_1"/>
<dbReference type="GeneID" id="19400993"/>
<dbReference type="EMBL" id="KB908670">
    <property type="protein sequence ID" value="EOA85582.1"/>
    <property type="molecule type" value="Genomic_DNA"/>
</dbReference>
<organism evidence="1 2">
    <name type="scientific">Exserohilum turcicum (strain 28A)</name>
    <name type="common">Northern leaf blight fungus</name>
    <name type="synonym">Setosphaeria turcica</name>
    <dbReference type="NCBI Taxonomy" id="671987"/>
    <lineage>
        <taxon>Eukaryota</taxon>
        <taxon>Fungi</taxon>
        <taxon>Dikarya</taxon>
        <taxon>Ascomycota</taxon>
        <taxon>Pezizomycotina</taxon>
        <taxon>Dothideomycetes</taxon>
        <taxon>Pleosporomycetidae</taxon>
        <taxon>Pleosporales</taxon>
        <taxon>Pleosporineae</taxon>
        <taxon>Pleosporaceae</taxon>
        <taxon>Exserohilum</taxon>
    </lineage>
</organism>
<reference evidence="1 2" key="1">
    <citation type="journal article" date="2012" name="PLoS Pathog.">
        <title>Diverse lifestyles and strategies of plant pathogenesis encoded in the genomes of eighteen Dothideomycetes fungi.</title>
        <authorList>
            <person name="Ohm R.A."/>
            <person name="Feau N."/>
            <person name="Henrissat B."/>
            <person name="Schoch C.L."/>
            <person name="Horwitz B.A."/>
            <person name="Barry K.W."/>
            <person name="Condon B.J."/>
            <person name="Copeland A.C."/>
            <person name="Dhillon B."/>
            <person name="Glaser F."/>
            <person name="Hesse C.N."/>
            <person name="Kosti I."/>
            <person name="LaButti K."/>
            <person name="Lindquist E.A."/>
            <person name="Lucas S."/>
            <person name="Salamov A.A."/>
            <person name="Bradshaw R.E."/>
            <person name="Ciuffetti L."/>
            <person name="Hamelin R.C."/>
            <person name="Kema G.H.J."/>
            <person name="Lawrence C."/>
            <person name="Scott J.A."/>
            <person name="Spatafora J.W."/>
            <person name="Turgeon B.G."/>
            <person name="de Wit P.J.G.M."/>
            <person name="Zhong S."/>
            <person name="Goodwin S.B."/>
            <person name="Grigoriev I.V."/>
        </authorList>
    </citation>
    <scope>NUCLEOTIDE SEQUENCE [LARGE SCALE GENOMIC DNA]</scope>
    <source>
        <strain evidence="2">28A</strain>
    </source>
</reference>
<proteinExistence type="predicted"/>
<keyword evidence="2" id="KW-1185">Reference proteome</keyword>
<evidence type="ECO:0000313" key="1">
    <source>
        <dbReference type="EMBL" id="EOA85582.1"/>
    </source>
</evidence>
<dbReference type="AlphaFoldDB" id="R0KBI7"/>
<sequence>MVKIVFNEKLSEGHNSLVTAQDIRLFFEGYFRGCGIWIYRRVSPSNRLVAVKWVVVLSHEKDLPYSEWNRCALVLESHGYLLYRTIRLLDSTDLSVLDRWAKGCTTLEGSAKHIRDVLLRMGSEWLGNC</sequence>
<gene>
    <name evidence="1" type="ORF">SETTUDRAFT_169700</name>
</gene>
<protein>
    <submittedName>
        <fullName evidence="1">Uncharacterized protein</fullName>
    </submittedName>
</protein>
<dbReference type="Proteomes" id="UP000016935">
    <property type="component" value="Unassembled WGS sequence"/>
</dbReference>